<name>A0A9X3WS03_9BACI</name>
<keyword evidence="1" id="KW-0812">Transmembrane</keyword>
<protein>
    <submittedName>
        <fullName evidence="2">YitT family protein</fullName>
    </submittedName>
</protein>
<organism evidence="2 3">
    <name type="scientific">Terrihalobacillus insolitus</name>
    <dbReference type="NCBI Taxonomy" id="2950438"/>
    <lineage>
        <taxon>Bacteria</taxon>
        <taxon>Bacillati</taxon>
        <taxon>Bacillota</taxon>
        <taxon>Bacilli</taxon>
        <taxon>Bacillales</taxon>
        <taxon>Bacillaceae</taxon>
        <taxon>Terrihalobacillus</taxon>
    </lineage>
</organism>
<dbReference type="RefSeq" id="WP_272434869.1">
    <property type="nucleotide sequence ID" value="NZ_JAMQKB010000001.1"/>
</dbReference>
<keyword evidence="3" id="KW-1185">Reference proteome</keyword>
<keyword evidence="1" id="KW-1133">Transmembrane helix</keyword>
<reference evidence="2" key="1">
    <citation type="submission" date="2022-06" db="EMBL/GenBank/DDBJ databases">
        <title>Aquibacillus sp. a new bacterium isolated from soil saline samples.</title>
        <authorList>
            <person name="Galisteo C."/>
            <person name="De La Haba R."/>
            <person name="Sanchez-Porro C."/>
            <person name="Ventosa A."/>
        </authorList>
    </citation>
    <scope>NUCLEOTIDE SEQUENCE</scope>
    <source>
        <strain evidence="2">3ASR75-11</strain>
    </source>
</reference>
<gene>
    <name evidence="2" type="ORF">NC797_01595</name>
</gene>
<dbReference type="PANTHER" id="PTHR40078:SF1">
    <property type="entry name" value="INTEGRAL MEMBRANE PROTEIN"/>
    <property type="match status" value="1"/>
</dbReference>
<evidence type="ECO:0000313" key="3">
    <source>
        <dbReference type="Proteomes" id="UP001145050"/>
    </source>
</evidence>
<comment type="caution">
    <text evidence="2">The sequence shown here is derived from an EMBL/GenBank/DDBJ whole genome shotgun (WGS) entry which is preliminary data.</text>
</comment>
<dbReference type="EMBL" id="JAMQKB010000001">
    <property type="protein sequence ID" value="MDC3423201.1"/>
    <property type="molecule type" value="Genomic_DNA"/>
</dbReference>
<feature type="transmembrane region" description="Helical" evidence="1">
    <location>
        <begin position="75"/>
        <end position="96"/>
    </location>
</feature>
<accession>A0A9X3WS03</accession>
<evidence type="ECO:0000256" key="1">
    <source>
        <dbReference type="SAM" id="Phobius"/>
    </source>
</evidence>
<dbReference type="PANTHER" id="PTHR40078">
    <property type="entry name" value="INTEGRAL MEMBRANE PROTEIN-RELATED"/>
    <property type="match status" value="1"/>
</dbReference>
<dbReference type="Proteomes" id="UP001145050">
    <property type="component" value="Unassembled WGS sequence"/>
</dbReference>
<dbReference type="AlphaFoldDB" id="A0A9X3WS03"/>
<proteinExistence type="predicted"/>
<evidence type="ECO:0000313" key="2">
    <source>
        <dbReference type="EMBL" id="MDC3423201.1"/>
    </source>
</evidence>
<dbReference type="InterPro" id="IPR038750">
    <property type="entry name" value="YczE/YyaS-like"/>
</dbReference>
<sequence length="217" mass="24254">MKITSQFLVFMIGLTVFSYGIAATIQVQYLGIHPWDVLNVALFDLFGLTIGTWAVIVGFLLVIVSFFLDRTYLSVGTFLNALLIGPMVDLFMYLDYFPKSSTTITDVFVLLFGILLMGIGGGVYSAAGLGAGPRDGFMLSISDKLGFSISRVRIITESAILVIGWLLGGPVFVFTFIFTFLQSPVYQFFFLTTRKRLEKLYNHWNPKKEKKYKKATG</sequence>
<feature type="transmembrane region" description="Helical" evidence="1">
    <location>
        <begin position="108"/>
        <end position="133"/>
    </location>
</feature>
<feature type="transmembrane region" description="Helical" evidence="1">
    <location>
        <begin position="45"/>
        <end position="68"/>
    </location>
</feature>
<feature type="transmembrane region" description="Helical" evidence="1">
    <location>
        <begin position="7"/>
        <end position="25"/>
    </location>
</feature>
<feature type="transmembrane region" description="Helical" evidence="1">
    <location>
        <begin position="154"/>
        <end position="181"/>
    </location>
</feature>
<keyword evidence="1" id="KW-0472">Membrane</keyword>
<dbReference type="Pfam" id="PF19700">
    <property type="entry name" value="DUF6198"/>
    <property type="match status" value="1"/>
</dbReference>